<dbReference type="GO" id="GO:0005829">
    <property type="term" value="C:cytosol"/>
    <property type="evidence" value="ECO:0007669"/>
    <property type="project" value="TreeGrafter"/>
</dbReference>
<reference evidence="4" key="2">
    <citation type="submission" date="2021-01" db="EMBL/GenBank/DDBJ databases">
        <authorList>
            <person name="Mieszkin S."/>
            <person name="Pouder E."/>
            <person name="Alain K."/>
        </authorList>
    </citation>
    <scope>NUCLEOTIDE SEQUENCE</scope>
    <source>
        <strain evidence="4">HW T2.11</strain>
    </source>
</reference>
<dbReference type="PANTHER" id="PTHR30344">
    <property type="entry name" value="6-PHOSPHOGLUCONOLACTONASE-RELATED"/>
    <property type="match status" value="1"/>
</dbReference>
<dbReference type="AlphaFoldDB" id="A0A963YRV0"/>
<dbReference type="Pfam" id="PF10282">
    <property type="entry name" value="Lactonase"/>
    <property type="match status" value="1"/>
</dbReference>
<gene>
    <name evidence="4" type="ORF">ASILVAE211_09645</name>
</gene>
<sequence>MSSCKKPDPEQSVAQDQNDMLLVVGTYTTTLPHVAGRGAGIQLLGFNSRTGSISDGPAFGGITNPTWLTVSRDARRLYSVQECAEDDGAAIDCFALDTQARNLTHLASVPSQGSWPCHLSLDNAEQQLFVANYVSGRFATIRLDADRVPTRQVKVIQHEGSSVNPERQEGPHLHQAVPTPDGRRVIVCDAGLDRLIRYPLTEDGIAPTPDLSLDTEPGSFPRHLAFLPDGSGFLVIHELANTVVSYDMAGDAITRCGSLSILPQAWTGTSSAAAVHIHPSGRFAYASNRGHDSLCAIDLRDSLERLSVIGWYSACGKAPRDFAIDPAGRFLIVATQDSDNLAVYEINSETGELFLVTERYSIGTPVCLVFVNRKSL</sequence>
<name>A0A963YRV0_9PROT</name>
<protein>
    <submittedName>
        <fullName evidence="4">Lactonase family protein</fullName>
    </submittedName>
</protein>
<accession>A0A963YRV0</accession>
<dbReference type="InterPro" id="IPR050282">
    <property type="entry name" value="Cycloisomerase_2"/>
</dbReference>
<evidence type="ECO:0000313" key="4">
    <source>
        <dbReference type="EMBL" id="MCB8875442.1"/>
    </source>
</evidence>
<dbReference type="SUPFAM" id="SSF51004">
    <property type="entry name" value="C-terminal (heme d1) domain of cytochrome cd1-nitrite reductase"/>
    <property type="match status" value="1"/>
</dbReference>
<evidence type="ECO:0000256" key="3">
    <source>
        <dbReference type="SAM" id="MobiDB-lite"/>
    </source>
</evidence>
<keyword evidence="5" id="KW-1185">Reference proteome</keyword>
<dbReference type="InterPro" id="IPR011048">
    <property type="entry name" value="Haem_d1_sf"/>
</dbReference>
<dbReference type="GO" id="GO:0006006">
    <property type="term" value="P:glucose metabolic process"/>
    <property type="evidence" value="ECO:0007669"/>
    <property type="project" value="UniProtKB-KW"/>
</dbReference>
<proteinExistence type="inferred from homology"/>
<comment type="similarity">
    <text evidence="1">Belongs to the cycloisomerase 2 family.</text>
</comment>
<dbReference type="GO" id="GO:0017057">
    <property type="term" value="F:6-phosphogluconolactonase activity"/>
    <property type="evidence" value="ECO:0007669"/>
    <property type="project" value="TreeGrafter"/>
</dbReference>
<dbReference type="PANTHER" id="PTHR30344:SF1">
    <property type="entry name" value="6-PHOSPHOGLUCONOLACTONASE"/>
    <property type="match status" value="1"/>
</dbReference>
<reference evidence="4" key="1">
    <citation type="journal article" date="2021" name="Microorganisms">
        <title>Acidisoma silvae sp. nov. and Acidisomacellulosilytica sp. nov., Two Acidophilic Bacteria Isolated from Decaying Wood, Hydrolyzing Cellulose and Producing Poly-3-hydroxybutyrate.</title>
        <authorList>
            <person name="Mieszkin S."/>
            <person name="Pouder E."/>
            <person name="Uroz S."/>
            <person name="Simon-Colin C."/>
            <person name="Alain K."/>
        </authorList>
    </citation>
    <scope>NUCLEOTIDE SEQUENCE</scope>
    <source>
        <strain evidence="4">HW T2.11</strain>
    </source>
</reference>
<keyword evidence="2" id="KW-0119">Carbohydrate metabolism</keyword>
<dbReference type="EMBL" id="JAESVB010000003">
    <property type="protein sequence ID" value="MCB8875442.1"/>
    <property type="molecule type" value="Genomic_DNA"/>
</dbReference>
<dbReference type="Proteomes" id="UP000708298">
    <property type="component" value="Unassembled WGS sequence"/>
</dbReference>
<keyword evidence="2" id="KW-0313">Glucose metabolism</keyword>
<organism evidence="4 5">
    <name type="scientific">Acidisoma silvae</name>
    <dbReference type="NCBI Taxonomy" id="2802396"/>
    <lineage>
        <taxon>Bacteria</taxon>
        <taxon>Pseudomonadati</taxon>
        <taxon>Pseudomonadota</taxon>
        <taxon>Alphaproteobacteria</taxon>
        <taxon>Acetobacterales</taxon>
        <taxon>Acidocellaceae</taxon>
        <taxon>Acidisoma</taxon>
    </lineage>
</organism>
<comment type="caution">
    <text evidence="4">The sequence shown here is derived from an EMBL/GenBank/DDBJ whole genome shotgun (WGS) entry which is preliminary data.</text>
</comment>
<dbReference type="InterPro" id="IPR019405">
    <property type="entry name" value="Lactonase_7-beta_prop"/>
</dbReference>
<evidence type="ECO:0000313" key="5">
    <source>
        <dbReference type="Proteomes" id="UP000708298"/>
    </source>
</evidence>
<dbReference type="InterPro" id="IPR015943">
    <property type="entry name" value="WD40/YVTN_repeat-like_dom_sf"/>
</dbReference>
<dbReference type="Gene3D" id="2.130.10.10">
    <property type="entry name" value="YVTN repeat-like/Quinoprotein amine dehydrogenase"/>
    <property type="match status" value="1"/>
</dbReference>
<evidence type="ECO:0000256" key="1">
    <source>
        <dbReference type="ARBA" id="ARBA00005564"/>
    </source>
</evidence>
<evidence type="ECO:0000256" key="2">
    <source>
        <dbReference type="ARBA" id="ARBA00022526"/>
    </source>
</evidence>
<feature type="region of interest" description="Disordered" evidence="3">
    <location>
        <begin position="159"/>
        <end position="179"/>
    </location>
</feature>